<reference evidence="2 3" key="1">
    <citation type="submission" date="2021-03" db="EMBL/GenBank/DDBJ databases">
        <title>Fibrella sp. HMF5036 genome sequencing and assembly.</title>
        <authorList>
            <person name="Kang H."/>
            <person name="Kim H."/>
            <person name="Bae S."/>
            <person name="Joh K."/>
        </authorList>
    </citation>
    <scope>NUCLEOTIDE SEQUENCE [LARGE SCALE GENOMIC DNA]</scope>
    <source>
        <strain evidence="2 3">HMF5036</strain>
    </source>
</reference>
<dbReference type="EMBL" id="JAFMYU010000001">
    <property type="protein sequence ID" value="MBO0929749.1"/>
    <property type="molecule type" value="Genomic_DNA"/>
</dbReference>
<dbReference type="PROSITE" id="PS51257">
    <property type="entry name" value="PROKAR_LIPOPROTEIN"/>
    <property type="match status" value="1"/>
</dbReference>
<evidence type="ECO:0000313" key="2">
    <source>
        <dbReference type="EMBL" id="MBO0929749.1"/>
    </source>
</evidence>
<proteinExistence type="predicted"/>
<evidence type="ECO:0000256" key="1">
    <source>
        <dbReference type="SAM" id="MobiDB-lite"/>
    </source>
</evidence>
<organism evidence="2 3">
    <name type="scientific">Fibrella aquatilis</name>
    <dbReference type="NCBI Taxonomy" id="2817059"/>
    <lineage>
        <taxon>Bacteria</taxon>
        <taxon>Pseudomonadati</taxon>
        <taxon>Bacteroidota</taxon>
        <taxon>Cytophagia</taxon>
        <taxon>Cytophagales</taxon>
        <taxon>Spirosomataceae</taxon>
        <taxon>Fibrella</taxon>
    </lineage>
</organism>
<dbReference type="Proteomes" id="UP000664795">
    <property type="component" value="Unassembled WGS sequence"/>
</dbReference>
<keyword evidence="3" id="KW-1185">Reference proteome</keyword>
<evidence type="ECO:0008006" key="4">
    <source>
        <dbReference type="Google" id="ProtNLM"/>
    </source>
</evidence>
<dbReference type="RefSeq" id="WP_207333699.1">
    <property type="nucleotide sequence ID" value="NZ_JAFMYU010000001.1"/>
</dbReference>
<feature type="compositionally biased region" description="Low complexity" evidence="1">
    <location>
        <begin position="22"/>
        <end position="39"/>
    </location>
</feature>
<feature type="region of interest" description="Disordered" evidence="1">
    <location>
        <begin position="22"/>
        <end position="52"/>
    </location>
</feature>
<evidence type="ECO:0000313" key="3">
    <source>
        <dbReference type="Proteomes" id="UP000664795"/>
    </source>
</evidence>
<sequence length="129" mass="13821">MFENKLPTAALLLTLLGSTLTGCGTKDKTTTTTQKTTATAEGPSNSASASGVDAAIDDYEKMAVEYKDLMVNVKKGDTKAMQQMQTFSQKMMAASKKIQEQAQSQGMTLTAEQQARLKKVGESFNQAAQ</sequence>
<gene>
    <name evidence="2" type="ORF">J2I48_02035</name>
</gene>
<protein>
    <recommendedName>
        <fullName evidence="4">Lipoprotein</fullName>
    </recommendedName>
</protein>
<dbReference type="AlphaFoldDB" id="A0A939G0L8"/>
<comment type="caution">
    <text evidence="2">The sequence shown here is derived from an EMBL/GenBank/DDBJ whole genome shotgun (WGS) entry which is preliminary data.</text>
</comment>
<accession>A0A939G0L8</accession>
<name>A0A939G0L8_9BACT</name>